<dbReference type="EMBL" id="JAMLJM010000004">
    <property type="protein sequence ID" value="MCL9809028.1"/>
    <property type="molecule type" value="Genomic_DNA"/>
</dbReference>
<organism evidence="1 2">
    <name type="scientific">Flavobacterium luminosum</name>
    <dbReference type="NCBI Taxonomy" id="2949086"/>
    <lineage>
        <taxon>Bacteria</taxon>
        <taxon>Pseudomonadati</taxon>
        <taxon>Bacteroidota</taxon>
        <taxon>Flavobacteriia</taxon>
        <taxon>Flavobacteriales</taxon>
        <taxon>Flavobacteriaceae</taxon>
        <taxon>Flavobacterium</taxon>
    </lineage>
</organism>
<comment type="caution">
    <text evidence="1">The sequence shown here is derived from an EMBL/GenBank/DDBJ whole genome shotgun (WGS) entry which is preliminary data.</text>
</comment>
<evidence type="ECO:0000313" key="1">
    <source>
        <dbReference type="EMBL" id="MCL9809028.1"/>
    </source>
</evidence>
<dbReference type="InterPro" id="IPR040807">
    <property type="entry name" value="DUF5522"/>
</dbReference>
<dbReference type="RefSeq" id="WP_250592438.1">
    <property type="nucleotide sequence ID" value="NZ_JAMLJM010000004.1"/>
</dbReference>
<protein>
    <submittedName>
        <fullName evidence="1">DUF5522 domain-containing protein</fullName>
    </submittedName>
</protein>
<dbReference type="Pfam" id="PF17653">
    <property type="entry name" value="DUF5522"/>
    <property type="match status" value="1"/>
</dbReference>
<accession>A0ABT0TNF8</accession>
<sequence length="129" mass="14706">MNSLKEKKCSVCGIPFTCGAVSDVSQCWCHDFPPIFAPTTLTDCLCPTCLKNACEVTIDRYVSTITPENAMKNRAKELPPTEKLIEGIDYYVEEDILVFKPWYHLKRGFCCENQCRHCPYQKNKDSKNG</sequence>
<dbReference type="Proteomes" id="UP001317191">
    <property type="component" value="Unassembled WGS sequence"/>
</dbReference>
<evidence type="ECO:0000313" key="2">
    <source>
        <dbReference type="Proteomes" id="UP001317191"/>
    </source>
</evidence>
<gene>
    <name evidence="1" type="ORF">NAT50_06625</name>
</gene>
<name>A0ABT0TNF8_9FLAO</name>
<proteinExistence type="predicted"/>
<keyword evidence="2" id="KW-1185">Reference proteome</keyword>
<reference evidence="1 2" key="1">
    <citation type="submission" date="2022-05" db="EMBL/GenBank/DDBJ databases">
        <title>Flavobacterium sp., isolated from activated sludge.</title>
        <authorList>
            <person name="Ran Q."/>
        </authorList>
    </citation>
    <scope>NUCLEOTIDE SEQUENCE [LARGE SCALE GENOMIC DNA]</scope>
    <source>
        <strain evidence="1 2">HXWNR70</strain>
    </source>
</reference>